<reference evidence="1 2" key="1">
    <citation type="submission" date="2015-01" db="EMBL/GenBank/DDBJ databases">
        <authorList>
            <person name="Aslett A.Martin."/>
            <person name="De Silva Nishadi"/>
        </authorList>
    </citation>
    <scope>NUCLEOTIDE SEQUENCE [LARGE SCALE GENOMIC DNA]</scope>
    <source>
        <strain evidence="1 2">R28058</strain>
    </source>
</reference>
<dbReference type="Proteomes" id="UP000049127">
    <property type="component" value="Unassembled WGS sequence"/>
</dbReference>
<name>A0A0C7QY64_PARSO</name>
<protein>
    <submittedName>
        <fullName evidence="1">Uncharacterized protein</fullName>
    </submittedName>
</protein>
<dbReference type="RefSeq" id="WP_055335451.1">
    <property type="nucleotide sequence ID" value="NZ_CEKZ01000001.1"/>
</dbReference>
<evidence type="ECO:0000313" key="1">
    <source>
        <dbReference type="EMBL" id="CEQ02018.1"/>
    </source>
</evidence>
<sequence>MEKVNEIDKEDLLLLKAKYTLSNEELEKAEEKLSNKICKKVVIIPNIFDIVSESNNKKRCVIEAKIDTEAIDKHVIKAIQKLKEDLRKKDINA</sequence>
<dbReference type="AlphaFoldDB" id="A0A0C7QY64"/>
<organism evidence="1 2">
    <name type="scientific">Paraclostridium sordellii</name>
    <name type="common">Clostridium sordellii</name>
    <dbReference type="NCBI Taxonomy" id="1505"/>
    <lineage>
        <taxon>Bacteria</taxon>
        <taxon>Bacillati</taxon>
        <taxon>Bacillota</taxon>
        <taxon>Clostridia</taxon>
        <taxon>Peptostreptococcales</taxon>
        <taxon>Peptostreptococcaceae</taxon>
        <taxon>Paraclostridium</taxon>
    </lineage>
</organism>
<dbReference type="EMBL" id="CEKZ01000001">
    <property type="protein sequence ID" value="CEQ02018.1"/>
    <property type="molecule type" value="Genomic_DNA"/>
</dbReference>
<accession>A0A0C7QY64</accession>
<gene>
    <name evidence="1" type="ORF">R28058_33841</name>
</gene>
<proteinExistence type="predicted"/>
<evidence type="ECO:0000313" key="2">
    <source>
        <dbReference type="Proteomes" id="UP000049127"/>
    </source>
</evidence>